<dbReference type="PANTHER" id="PTHR11669:SF8">
    <property type="entry name" value="DNA POLYMERASE III SUBUNIT DELTA"/>
    <property type="match status" value="1"/>
</dbReference>
<gene>
    <name evidence="9" type="ORF">SAMN02746091_01994</name>
</gene>
<dbReference type="InterPro" id="IPR001270">
    <property type="entry name" value="ClpA/B"/>
</dbReference>
<dbReference type="Pfam" id="PF09115">
    <property type="entry name" value="DNApol3-delta_C"/>
    <property type="match status" value="1"/>
</dbReference>
<organism evidence="9 10">
    <name type="scientific">Caloramator proteoclasticus DSM 10124</name>
    <dbReference type="NCBI Taxonomy" id="1121262"/>
    <lineage>
        <taxon>Bacteria</taxon>
        <taxon>Bacillati</taxon>
        <taxon>Bacillota</taxon>
        <taxon>Clostridia</taxon>
        <taxon>Eubacteriales</taxon>
        <taxon>Clostridiaceae</taxon>
        <taxon>Caloramator</taxon>
    </lineage>
</organism>
<dbReference type="GO" id="GO:0003677">
    <property type="term" value="F:DNA binding"/>
    <property type="evidence" value="ECO:0007669"/>
    <property type="project" value="InterPro"/>
</dbReference>
<dbReference type="GO" id="GO:0005524">
    <property type="term" value="F:ATP binding"/>
    <property type="evidence" value="ECO:0007669"/>
    <property type="project" value="InterPro"/>
</dbReference>
<proteinExistence type="predicted"/>
<keyword evidence="6" id="KW-0239">DNA-directed DNA polymerase</keyword>
<protein>
    <recommendedName>
        <fullName evidence="2">DNA polymerase III subunit delta'</fullName>
        <ecNumber evidence="1">2.7.7.7</ecNumber>
    </recommendedName>
</protein>
<keyword evidence="4" id="KW-0548">Nucleotidyltransferase</keyword>
<keyword evidence="3" id="KW-0808">Transferase</keyword>
<sequence length="320" mass="36105">MINVMGQDAQVELFLKTADKGMLAHSFIITGPDGVGKSIFARFMASYILCLGENKPCGVCLNCVRVKNNNHPDVIVISPKNSIGVDDIRNLTEKINTKPYEGDKKVVIIKGADLITVQGQNAFLKTLEEPPLNTTIIMLAENINLILDTIKSRCQIYKLNRILTSKVKEYLLSINVDEQKAELYSNLSDGIIGNALKMLDSKYQILRDETINIFSRMAQFNSLDFIKIEDFFTENKGNIDSVFDIIITLLRDISVFKNTLREDYCLNIDKIDVIRNLSGVFSHERLNKFLELFLSAKGNIDKNANFQMAITVLLLDLQEV</sequence>
<feature type="domain" description="DNA polymerase III delta subunit C-terminal" evidence="8">
    <location>
        <begin position="209"/>
        <end position="318"/>
    </location>
</feature>
<evidence type="ECO:0000256" key="4">
    <source>
        <dbReference type="ARBA" id="ARBA00022695"/>
    </source>
</evidence>
<dbReference type="Pfam" id="PF13177">
    <property type="entry name" value="DNA_pol3_delta2"/>
    <property type="match status" value="1"/>
</dbReference>
<evidence type="ECO:0000313" key="10">
    <source>
        <dbReference type="Proteomes" id="UP000184423"/>
    </source>
</evidence>
<dbReference type="GO" id="GO:0006261">
    <property type="term" value="P:DNA-templated DNA replication"/>
    <property type="evidence" value="ECO:0007669"/>
    <property type="project" value="TreeGrafter"/>
</dbReference>
<dbReference type="EMBL" id="FQVG01000042">
    <property type="protein sequence ID" value="SHF20644.1"/>
    <property type="molecule type" value="Genomic_DNA"/>
</dbReference>
<name>A0A1M4ZRL7_9CLOT</name>
<dbReference type="InterPro" id="IPR015199">
    <property type="entry name" value="DNA_pol_III_delta_C"/>
</dbReference>
<dbReference type="Gene3D" id="1.20.272.10">
    <property type="match status" value="1"/>
</dbReference>
<reference evidence="10" key="1">
    <citation type="submission" date="2016-11" db="EMBL/GenBank/DDBJ databases">
        <authorList>
            <person name="Varghese N."/>
            <person name="Submissions S."/>
        </authorList>
    </citation>
    <scope>NUCLEOTIDE SEQUENCE [LARGE SCALE GENOMIC DNA]</scope>
    <source>
        <strain evidence="10">DSM 10124</strain>
    </source>
</reference>
<keyword evidence="10" id="KW-1185">Reference proteome</keyword>
<dbReference type="GO" id="GO:0003887">
    <property type="term" value="F:DNA-directed DNA polymerase activity"/>
    <property type="evidence" value="ECO:0007669"/>
    <property type="project" value="UniProtKB-KW"/>
</dbReference>
<dbReference type="Proteomes" id="UP000184423">
    <property type="component" value="Unassembled WGS sequence"/>
</dbReference>
<dbReference type="InterPro" id="IPR050238">
    <property type="entry name" value="DNA_Rep/Repair_Clamp_Loader"/>
</dbReference>
<evidence type="ECO:0000256" key="6">
    <source>
        <dbReference type="ARBA" id="ARBA00022932"/>
    </source>
</evidence>
<evidence type="ECO:0000256" key="2">
    <source>
        <dbReference type="ARBA" id="ARBA00014363"/>
    </source>
</evidence>
<evidence type="ECO:0000259" key="8">
    <source>
        <dbReference type="Pfam" id="PF09115"/>
    </source>
</evidence>
<dbReference type="EC" id="2.7.7.7" evidence="1"/>
<dbReference type="RefSeq" id="WP_073249423.1">
    <property type="nucleotide sequence ID" value="NZ_FQVG01000042.1"/>
</dbReference>
<evidence type="ECO:0000256" key="5">
    <source>
        <dbReference type="ARBA" id="ARBA00022705"/>
    </source>
</evidence>
<dbReference type="PANTHER" id="PTHR11669">
    <property type="entry name" value="REPLICATION FACTOR C / DNA POLYMERASE III GAMMA-TAU SUBUNIT"/>
    <property type="match status" value="1"/>
</dbReference>
<evidence type="ECO:0000313" key="9">
    <source>
        <dbReference type="EMBL" id="SHF20644.1"/>
    </source>
</evidence>
<dbReference type="Gene3D" id="3.40.50.300">
    <property type="entry name" value="P-loop containing nucleotide triphosphate hydrolases"/>
    <property type="match status" value="1"/>
</dbReference>
<dbReference type="PRINTS" id="PR00300">
    <property type="entry name" value="CLPPROTEASEA"/>
</dbReference>
<evidence type="ECO:0000256" key="7">
    <source>
        <dbReference type="ARBA" id="ARBA00049244"/>
    </source>
</evidence>
<dbReference type="SUPFAM" id="SSF52540">
    <property type="entry name" value="P-loop containing nucleoside triphosphate hydrolases"/>
    <property type="match status" value="1"/>
</dbReference>
<accession>A0A1M4ZRL7</accession>
<keyword evidence="5" id="KW-0235">DNA replication</keyword>
<dbReference type="GO" id="GO:0009360">
    <property type="term" value="C:DNA polymerase III complex"/>
    <property type="evidence" value="ECO:0007669"/>
    <property type="project" value="InterPro"/>
</dbReference>
<evidence type="ECO:0000256" key="3">
    <source>
        <dbReference type="ARBA" id="ARBA00022679"/>
    </source>
</evidence>
<dbReference type="AlphaFoldDB" id="A0A1M4ZRL7"/>
<comment type="catalytic activity">
    <reaction evidence="7">
        <text>DNA(n) + a 2'-deoxyribonucleoside 5'-triphosphate = DNA(n+1) + diphosphate</text>
        <dbReference type="Rhea" id="RHEA:22508"/>
        <dbReference type="Rhea" id="RHEA-COMP:17339"/>
        <dbReference type="Rhea" id="RHEA-COMP:17340"/>
        <dbReference type="ChEBI" id="CHEBI:33019"/>
        <dbReference type="ChEBI" id="CHEBI:61560"/>
        <dbReference type="ChEBI" id="CHEBI:173112"/>
        <dbReference type="EC" id="2.7.7.7"/>
    </reaction>
</comment>
<evidence type="ECO:0000256" key="1">
    <source>
        <dbReference type="ARBA" id="ARBA00012417"/>
    </source>
</evidence>
<dbReference type="InterPro" id="IPR027417">
    <property type="entry name" value="P-loop_NTPase"/>
</dbReference>